<dbReference type="AlphaFoldDB" id="A0AAE3VQ88"/>
<dbReference type="Pfam" id="PF19279">
    <property type="entry name" value="YegS_C"/>
    <property type="match status" value="1"/>
</dbReference>
<keyword evidence="3 6" id="KW-0418">Kinase</keyword>
<evidence type="ECO:0000313" key="6">
    <source>
        <dbReference type="EMBL" id="MDQ0316156.1"/>
    </source>
</evidence>
<dbReference type="PROSITE" id="PS50146">
    <property type="entry name" value="DAGK"/>
    <property type="match status" value="1"/>
</dbReference>
<dbReference type="GO" id="GO:0016301">
    <property type="term" value="F:kinase activity"/>
    <property type="evidence" value="ECO:0007669"/>
    <property type="project" value="UniProtKB-KW"/>
</dbReference>
<keyword evidence="4" id="KW-0067">ATP-binding</keyword>
<sequence length="313" mass="33257">MEPEPTIRDEAGSDPALRRRPPLATQRILILANPTAGAYRRVVLDAVSRRLSAAGHKVTVELTRKAGDIRETCAGLADTVDTVVIAGGDGSVNEGLAGFQRVTTPPSLAVIPFGTANVLALELGLPRRPKALADMISNARTVPLHYGRANGHPFVLVVSAGYDAGVVHALPPALKRRFGKTAYALIAIRNLFGARTADITAEVDGETITCRLAAVTNVSRYGGPFVLCPEASATDPTLHFIALKRDDPMSIVKVGLALLSGRISRQDNFMMRPAREVRLSAASPVPCQVDGDRFATTPVTILPDLRPIPIIVA</sequence>
<dbReference type="InterPro" id="IPR045540">
    <property type="entry name" value="YegS/DAGK_C"/>
</dbReference>
<name>A0AAE3VQ88_9HYPH</name>
<dbReference type="SMART" id="SM00046">
    <property type="entry name" value="DAGKc"/>
    <property type="match status" value="1"/>
</dbReference>
<evidence type="ECO:0000259" key="5">
    <source>
        <dbReference type="PROSITE" id="PS50146"/>
    </source>
</evidence>
<comment type="caution">
    <text evidence="6">The sequence shown here is derived from an EMBL/GenBank/DDBJ whole genome shotgun (WGS) entry which is preliminary data.</text>
</comment>
<proteinExistence type="predicted"/>
<dbReference type="InterPro" id="IPR016064">
    <property type="entry name" value="NAD/diacylglycerol_kinase_sf"/>
</dbReference>
<dbReference type="Gene3D" id="2.60.200.40">
    <property type="match status" value="1"/>
</dbReference>
<dbReference type="PANTHER" id="PTHR12358:SF106">
    <property type="entry name" value="LIPID KINASE YEGS"/>
    <property type="match status" value="1"/>
</dbReference>
<protein>
    <submittedName>
        <fullName evidence="6">YegS/Rv2252/BmrU family lipid kinase</fullName>
    </submittedName>
</protein>
<dbReference type="SUPFAM" id="SSF111331">
    <property type="entry name" value="NAD kinase/diacylglycerol kinase-like"/>
    <property type="match status" value="1"/>
</dbReference>
<dbReference type="InterPro" id="IPR050187">
    <property type="entry name" value="Lipid_Phosphate_FormReg"/>
</dbReference>
<keyword evidence="2" id="KW-0547">Nucleotide-binding</keyword>
<dbReference type="EMBL" id="JAUSUL010000002">
    <property type="protein sequence ID" value="MDQ0316156.1"/>
    <property type="molecule type" value="Genomic_DNA"/>
</dbReference>
<dbReference type="Pfam" id="PF00781">
    <property type="entry name" value="DAGK_cat"/>
    <property type="match status" value="1"/>
</dbReference>
<reference evidence="6" key="1">
    <citation type="submission" date="2023-07" db="EMBL/GenBank/DDBJ databases">
        <title>Genomic Encyclopedia of Type Strains, Phase IV (KMG-IV): sequencing the most valuable type-strain genomes for metagenomic binning, comparative biology and taxonomic classification.</title>
        <authorList>
            <person name="Goeker M."/>
        </authorList>
    </citation>
    <scope>NUCLEOTIDE SEQUENCE</scope>
    <source>
        <strain evidence="6">DSM 21202</strain>
    </source>
</reference>
<dbReference type="InterPro" id="IPR001206">
    <property type="entry name" value="Diacylglycerol_kinase_cat_dom"/>
</dbReference>
<gene>
    <name evidence="6" type="ORF">J2S73_002613</name>
</gene>
<dbReference type="RefSeq" id="WP_306885984.1">
    <property type="nucleotide sequence ID" value="NZ_JAUSUL010000002.1"/>
</dbReference>
<organism evidence="6 7">
    <name type="scientific">Amorphus orientalis</name>
    <dbReference type="NCBI Taxonomy" id="649198"/>
    <lineage>
        <taxon>Bacteria</taxon>
        <taxon>Pseudomonadati</taxon>
        <taxon>Pseudomonadota</taxon>
        <taxon>Alphaproteobacteria</taxon>
        <taxon>Hyphomicrobiales</taxon>
        <taxon>Amorphaceae</taxon>
        <taxon>Amorphus</taxon>
    </lineage>
</organism>
<evidence type="ECO:0000313" key="7">
    <source>
        <dbReference type="Proteomes" id="UP001229244"/>
    </source>
</evidence>
<dbReference type="Proteomes" id="UP001229244">
    <property type="component" value="Unassembled WGS sequence"/>
</dbReference>
<keyword evidence="1" id="KW-0808">Transferase</keyword>
<evidence type="ECO:0000256" key="2">
    <source>
        <dbReference type="ARBA" id="ARBA00022741"/>
    </source>
</evidence>
<dbReference type="GO" id="GO:0005886">
    <property type="term" value="C:plasma membrane"/>
    <property type="evidence" value="ECO:0007669"/>
    <property type="project" value="TreeGrafter"/>
</dbReference>
<evidence type="ECO:0000256" key="4">
    <source>
        <dbReference type="ARBA" id="ARBA00022840"/>
    </source>
</evidence>
<keyword evidence="7" id="KW-1185">Reference proteome</keyword>
<dbReference type="InterPro" id="IPR017438">
    <property type="entry name" value="ATP-NAD_kinase_N"/>
</dbReference>
<evidence type="ECO:0000256" key="1">
    <source>
        <dbReference type="ARBA" id="ARBA00022679"/>
    </source>
</evidence>
<accession>A0AAE3VQ88</accession>
<dbReference type="GO" id="GO:0005524">
    <property type="term" value="F:ATP binding"/>
    <property type="evidence" value="ECO:0007669"/>
    <property type="project" value="UniProtKB-KW"/>
</dbReference>
<dbReference type="PANTHER" id="PTHR12358">
    <property type="entry name" value="SPHINGOSINE KINASE"/>
    <property type="match status" value="1"/>
</dbReference>
<evidence type="ECO:0000256" key="3">
    <source>
        <dbReference type="ARBA" id="ARBA00022777"/>
    </source>
</evidence>
<dbReference type="Gene3D" id="3.40.50.10330">
    <property type="entry name" value="Probable inorganic polyphosphate/atp-NAD kinase, domain 1"/>
    <property type="match status" value="1"/>
</dbReference>
<feature type="domain" description="DAGKc" evidence="5">
    <location>
        <begin position="23"/>
        <end position="153"/>
    </location>
</feature>